<dbReference type="PRINTS" id="PR00931">
    <property type="entry name" value="MICOLLPTASE"/>
</dbReference>
<dbReference type="SMART" id="SM00089">
    <property type="entry name" value="PKD"/>
    <property type="match status" value="1"/>
</dbReference>
<evidence type="ECO:0000256" key="4">
    <source>
        <dbReference type="ARBA" id="ARBA00012653"/>
    </source>
</evidence>
<keyword evidence="11" id="KW-0106">Calcium</keyword>
<feature type="active site" evidence="15">
    <location>
        <position position="519"/>
    </location>
</feature>
<feature type="chain" id="PRO_5009199141" description="microbial collagenase" evidence="17">
    <location>
        <begin position="32"/>
        <end position="849"/>
    </location>
</feature>
<dbReference type="GO" id="GO:0005975">
    <property type="term" value="P:carbohydrate metabolic process"/>
    <property type="evidence" value="ECO:0007669"/>
    <property type="project" value="UniProtKB-ARBA"/>
</dbReference>
<dbReference type="AlphaFoldDB" id="A0A1E7NGI9"/>
<keyword evidence="13" id="KW-0482">Metalloprotease</keyword>
<keyword evidence="9" id="KW-0378">Hydrolase</keyword>
<dbReference type="Gene3D" id="3.40.30.160">
    <property type="entry name" value="Collagenase ColT, N-terminal domain"/>
    <property type="match status" value="1"/>
</dbReference>
<keyword evidence="20" id="KW-1185">Reference proteome</keyword>
<evidence type="ECO:0000256" key="13">
    <source>
        <dbReference type="ARBA" id="ARBA00023049"/>
    </source>
</evidence>
<dbReference type="SUPFAM" id="SSF49299">
    <property type="entry name" value="PKD domain"/>
    <property type="match status" value="1"/>
</dbReference>
<dbReference type="GO" id="GO:0008270">
    <property type="term" value="F:zinc ion binding"/>
    <property type="evidence" value="ECO:0007669"/>
    <property type="project" value="InterPro"/>
</dbReference>
<evidence type="ECO:0000256" key="6">
    <source>
        <dbReference type="ARBA" id="ARBA00022670"/>
    </source>
</evidence>
<evidence type="ECO:0000256" key="1">
    <source>
        <dbReference type="ARBA" id="ARBA00000424"/>
    </source>
</evidence>
<dbReference type="InterPro" id="IPR000601">
    <property type="entry name" value="PKD_dom"/>
</dbReference>
<evidence type="ECO:0000256" key="14">
    <source>
        <dbReference type="ARBA" id="ARBA00023145"/>
    </source>
</evidence>
<dbReference type="Pfam" id="PF01752">
    <property type="entry name" value="Peptidase_M9"/>
    <property type="match status" value="1"/>
</dbReference>
<dbReference type="Proteomes" id="UP000037395">
    <property type="component" value="Unassembled WGS sequence"/>
</dbReference>
<feature type="region of interest" description="Disordered" evidence="16">
    <location>
        <begin position="74"/>
        <end position="103"/>
    </location>
</feature>
<dbReference type="Gene3D" id="2.60.40.10">
    <property type="entry name" value="Immunoglobulins"/>
    <property type="match status" value="1"/>
</dbReference>
<feature type="signal peptide" evidence="17">
    <location>
        <begin position="1"/>
        <end position="31"/>
    </location>
</feature>
<accession>A0A1E7NGI9</accession>
<name>A0A1E7NGI9_KITAU</name>
<dbReference type="FunFam" id="2.60.40.10:FF:000270">
    <property type="entry name" value="Cell surface protein"/>
    <property type="match status" value="1"/>
</dbReference>
<comment type="subcellular location">
    <subcellularLocation>
        <location evidence="3">Secreted</location>
    </subcellularLocation>
</comment>
<dbReference type="EC" id="3.4.24.3" evidence="4"/>
<keyword evidence="14" id="KW-0865">Zymogen</keyword>
<dbReference type="InterPro" id="IPR013783">
    <property type="entry name" value="Ig-like_fold"/>
</dbReference>
<dbReference type="PANTHER" id="PTHR13062">
    <property type="entry name" value="COLLAGENASE"/>
    <property type="match status" value="1"/>
</dbReference>
<dbReference type="OrthoDB" id="9802683at2"/>
<dbReference type="InterPro" id="IPR035986">
    <property type="entry name" value="PKD_dom_sf"/>
</dbReference>
<protein>
    <recommendedName>
        <fullName evidence="4">microbial collagenase</fullName>
        <ecNumber evidence="4">3.4.24.3</ecNumber>
    </recommendedName>
</protein>
<dbReference type="GO" id="GO:0005576">
    <property type="term" value="C:extracellular region"/>
    <property type="evidence" value="ECO:0007669"/>
    <property type="project" value="UniProtKB-SubCell"/>
</dbReference>
<dbReference type="PANTHER" id="PTHR13062:SF9">
    <property type="entry name" value="MICROBIAL COLLAGENASE"/>
    <property type="match status" value="1"/>
</dbReference>
<keyword evidence="8 17" id="KW-0732">Signal</keyword>
<evidence type="ECO:0000256" key="2">
    <source>
        <dbReference type="ARBA" id="ARBA00001947"/>
    </source>
</evidence>
<gene>
    <name evidence="19" type="ORF">HS99_0003590</name>
</gene>
<evidence type="ECO:0000256" key="8">
    <source>
        <dbReference type="ARBA" id="ARBA00022729"/>
    </source>
</evidence>
<evidence type="ECO:0000256" key="16">
    <source>
        <dbReference type="SAM" id="MobiDB-lite"/>
    </source>
</evidence>
<dbReference type="GO" id="GO:0004222">
    <property type="term" value="F:metalloendopeptidase activity"/>
    <property type="evidence" value="ECO:0007669"/>
    <property type="project" value="InterPro"/>
</dbReference>
<organism evidence="19 20">
    <name type="scientific">Kitasatospora aureofaciens</name>
    <name type="common">Streptomyces aureofaciens</name>
    <dbReference type="NCBI Taxonomy" id="1894"/>
    <lineage>
        <taxon>Bacteria</taxon>
        <taxon>Bacillati</taxon>
        <taxon>Actinomycetota</taxon>
        <taxon>Actinomycetes</taxon>
        <taxon>Kitasatosporales</taxon>
        <taxon>Streptomycetaceae</taxon>
        <taxon>Kitasatospora</taxon>
    </lineage>
</organism>
<dbReference type="Gene3D" id="2.60.120.380">
    <property type="match status" value="1"/>
</dbReference>
<feature type="compositionally biased region" description="Low complexity" evidence="16">
    <location>
        <begin position="83"/>
        <end position="103"/>
    </location>
</feature>
<sequence>MRHRLRLPRALAVLAAASTAITGFAAAPSFAAPTAQTGQQANRAPHPGHLGGIAPTGTAFGLDTHAQTQTGRLAPAQLPPRSPQSAAPQAPKPELAKAPALAESGRAAAGAADTSCTPADFSGRTGADLVGYIKGSTVDCISSLFRITGGDANGVFRQSQMLAVADGLRRAAASYTGDNSTGIYQLVYFLQAGYYVQYYHPGDVGTYDASLTAAVQAALDTLVASPHFLDVNEGNGQVEGQAMILTDSANLQAHYLKTYQQVLNAYNSSWDSSWYMVNFANSVYTPIFRGHQNADYVAAVTADPSLINTLDSFALNHRSMLGGNNSFLDSNAGLETARFIEHPALVNTVRPLIKGLMNVSSITGPTAPLWVGVAGMAAGYDQANCSYYGVCNLPEQLKAAALPVSHTCDSTHTILAQSLTAADLAAVCASLQNQDPFFHKLVKDSGPIAGQYENSLQMVVFASPQDYQTYAGGIYGVSTNNGGITLIGDPSAPANQPISLTYQNGNDGFTAGIWNLNHEYTHALDGRLDMKGDFTQQISVPDVWWIEGVAEYVSYSYRNITDTGAIAEAPKHTYALSTLFQNTYDNSDTTRTYPWGYLAVRFMVEKHPDVVQNMLGHFRTGDYTGGYAVYNSIGTAYDTEFNTWLDACAAGACEVGGAPTAAFSAVPSGLNVQFTDRSTESGGGSIASWAWNFGDGATSTDRSPVHSYTTAGSYTVSLTVTDGNGKSNSVSQSVTVSAVTACTAADTRVLDQNCSRTNQSATAGNLDYYYIYLPAGTTTLKVNSSGGTGTAYLLYNPDSWATPNAYTDGSTTYGTTHQSLTVTNTTAGYRYISLYAQTDFSGVTITTQY</sequence>
<keyword evidence="10" id="KW-0862">Zinc</keyword>
<evidence type="ECO:0000256" key="15">
    <source>
        <dbReference type="PIRSR" id="PIRSR602169-1"/>
    </source>
</evidence>
<dbReference type="EMBL" id="JPRF03000001">
    <property type="protein sequence ID" value="OEV39745.1"/>
    <property type="molecule type" value="Genomic_DNA"/>
</dbReference>
<feature type="region of interest" description="Disordered" evidence="16">
    <location>
        <begin position="35"/>
        <end position="61"/>
    </location>
</feature>
<evidence type="ECO:0000256" key="3">
    <source>
        <dbReference type="ARBA" id="ARBA00004613"/>
    </source>
</evidence>
<evidence type="ECO:0000256" key="17">
    <source>
        <dbReference type="SAM" id="SignalP"/>
    </source>
</evidence>
<keyword evidence="6" id="KW-0645">Protease</keyword>
<comment type="caution">
    <text evidence="19">The sequence shown here is derived from an EMBL/GenBank/DDBJ whole genome shotgun (WGS) entry which is preliminary data.</text>
</comment>
<evidence type="ECO:0000256" key="5">
    <source>
        <dbReference type="ARBA" id="ARBA00022525"/>
    </source>
</evidence>
<dbReference type="Gene3D" id="1.10.390.20">
    <property type="match status" value="1"/>
</dbReference>
<dbReference type="GO" id="GO:0006508">
    <property type="term" value="P:proteolysis"/>
    <property type="evidence" value="ECO:0007669"/>
    <property type="project" value="UniProtKB-KW"/>
</dbReference>
<dbReference type="Pfam" id="PF08453">
    <property type="entry name" value="Peptidase_M9_N"/>
    <property type="match status" value="1"/>
</dbReference>
<dbReference type="RefSeq" id="WP_030550488.1">
    <property type="nucleotide sequence ID" value="NZ_JBEZYM010000045.1"/>
</dbReference>
<evidence type="ECO:0000259" key="18">
    <source>
        <dbReference type="PROSITE" id="PS50093"/>
    </source>
</evidence>
<dbReference type="InterPro" id="IPR022409">
    <property type="entry name" value="PKD/Chitinase_dom"/>
</dbReference>
<evidence type="ECO:0000256" key="7">
    <source>
        <dbReference type="ARBA" id="ARBA00022723"/>
    </source>
</evidence>
<dbReference type="InterPro" id="IPR013661">
    <property type="entry name" value="Peptidase_M9_N_dom"/>
</dbReference>
<evidence type="ECO:0000313" key="19">
    <source>
        <dbReference type="EMBL" id="OEV39745.1"/>
    </source>
</evidence>
<evidence type="ECO:0000256" key="10">
    <source>
        <dbReference type="ARBA" id="ARBA00022833"/>
    </source>
</evidence>
<dbReference type="Pfam" id="PF18911">
    <property type="entry name" value="PKD_4"/>
    <property type="match status" value="1"/>
</dbReference>
<keyword evidence="12" id="KW-0843">Virulence</keyword>
<dbReference type="CDD" id="cd00146">
    <property type="entry name" value="PKD"/>
    <property type="match status" value="1"/>
</dbReference>
<proteinExistence type="predicted"/>
<keyword evidence="5" id="KW-0964">Secreted</keyword>
<comment type="cofactor">
    <cofactor evidence="2">
        <name>Zn(2+)</name>
        <dbReference type="ChEBI" id="CHEBI:29105"/>
    </cofactor>
</comment>
<evidence type="ECO:0000256" key="12">
    <source>
        <dbReference type="ARBA" id="ARBA00023026"/>
    </source>
</evidence>
<dbReference type="PROSITE" id="PS50093">
    <property type="entry name" value="PKD"/>
    <property type="match status" value="1"/>
</dbReference>
<evidence type="ECO:0000256" key="11">
    <source>
        <dbReference type="ARBA" id="ARBA00022837"/>
    </source>
</evidence>
<dbReference type="InterPro" id="IPR002169">
    <property type="entry name" value="Peptidase_M9A/M9B"/>
</dbReference>
<evidence type="ECO:0000256" key="9">
    <source>
        <dbReference type="ARBA" id="ARBA00022801"/>
    </source>
</evidence>
<evidence type="ECO:0000313" key="20">
    <source>
        <dbReference type="Proteomes" id="UP000037395"/>
    </source>
</evidence>
<feature type="domain" description="PKD" evidence="18">
    <location>
        <begin position="659"/>
        <end position="743"/>
    </location>
</feature>
<reference evidence="19" key="1">
    <citation type="submission" date="2016-08" db="EMBL/GenBank/DDBJ databases">
        <title>Sequencing, Assembly and Comparative Genomics of S. aureofaciens ATCC 10762.</title>
        <authorList>
            <person name="Gradnigo J.S."/>
            <person name="Johnson N."/>
            <person name="Somerville G.A."/>
        </authorList>
    </citation>
    <scope>NUCLEOTIDE SEQUENCE [LARGE SCALE GENOMIC DNA]</scope>
    <source>
        <strain evidence="19">ATCC 10762</strain>
    </source>
</reference>
<keyword evidence="7" id="KW-0479">Metal-binding</keyword>
<comment type="catalytic activity">
    <reaction evidence="1">
        <text>Digestion of native collagen in the triple helical region at Xaa-|-Gly bonds. With synthetic peptides, a preference is shown for Gly at P3 and P1', Pro and Ala at P2 and P2', and hydroxyproline, Ala or Arg at P3'.</text>
        <dbReference type="EC" id="3.4.24.3"/>
    </reaction>
</comment>